<dbReference type="InterPro" id="IPR010982">
    <property type="entry name" value="Lambda_DNA-bd_dom_sf"/>
</dbReference>
<name>A0A844FQ28_9LACO</name>
<dbReference type="CDD" id="cd00093">
    <property type="entry name" value="HTH_XRE"/>
    <property type="match status" value="1"/>
</dbReference>
<dbReference type="PANTHER" id="PTHR46558:SF13">
    <property type="entry name" value="HTH-TYPE TRANSCRIPTIONAL REGULATOR IMMR"/>
    <property type="match status" value="1"/>
</dbReference>
<evidence type="ECO:0000313" key="4">
    <source>
        <dbReference type="Proteomes" id="UP000452141"/>
    </source>
</evidence>
<dbReference type="SMART" id="SM00530">
    <property type="entry name" value="HTH_XRE"/>
    <property type="match status" value="1"/>
</dbReference>
<accession>A0A844FQ28</accession>
<protein>
    <submittedName>
        <fullName evidence="3">Helix-turn-helix domain-containing protein</fullName>
    </submittedName>
</protein>
<feature type="domain" description="HTH cro/C1-type" evidence="2">
    <location>
        <begin position="10"/>
        <end position="64"/>
    </location>
</feature>
<dbReference type="EMBL" id="VUMW01000031">
    <property type="protein sequence ID" value="MST80477.1"/>
    <property type="molecule type" value="Genomic_DNA"/>
</dbReference>
<organism evidence="3 4">
    <name type="scientific">Lactobacillus equicursoris</name>
    <dbReference type="NCBI Taxonomy" id="420645"/>
    <lineage>
        <taxon>Bacteria</taxon>
        <taxon>Bacillati</taxon>
        <taxon>Bacillota</taxon>
        <taxon>Bacilli</taxon>
        <taxon>Lactobacillales</taxon>
        <taxon>Lactobacillaceae</taxon>
        <taxon>Lactobacillus</taxon>
    </lineage>
</organism>
<dbReference type="PROSITE" id="PS50943">
    <property type="entry name" value="HTH_CROC1"/>
    <property type="match status" value="1"/>
</dbReference>
<sequence>MGRNMVGKYLRVLRKKYGISQKELALEMNVSKQTISNWEVGRKLPRMKAIEKLAKLYGVPKASIMAGRPIEELTDEVEAAAPQAQRVVDLSEQGLHLTYQGHLVPQEYIEIIEKLMRSDMAEHR</sequence>
<comment type="caution">
    <text evidence="3">The sequence shown here is derived from an EMBL/GenBank/DDBJ whole genome shotgun (WGS) entry which is preliminary data.</text>
</comment>
<dbReference type="Pfam" id="PF01381">
    <property type="entry name" value="HTH_3"/>
    <property type="match status" value="1"/>
</dbReference>
<dbReference type="InterPro" id="IPR001387">
    <property type="entry name" value="Cro/C1-type_HTH"/>
</dbReference>
<evidence type="ECO:0000313" key="3">
    <source>
        <dbReference type="EMBL" id="MST80477.1"/>
    </source>
</evidence>
<dbReference type="RefSeq" id="WP_154487379.1">
    <property type="nucleotide sequence ID" value="NZ_JAQYBB010000095.1"/>
</dbReference>
<dbReference type="PANTHER" id="PTHR46558">
    <property type="entry name" value="TRACRIPTIONAL REGULATORY PROTEIN-RELATED-RELATED"/>
    <property type="match status" value="1"/>
</dbReference>
<proteinExistence type="predicted"/>
<reference evidence="3 4" key="1">
    <citation type="submission" date="2019-08" db="EMBL/GenBank/DDBJ databases">
        <title>In-depth cultivation of the pig gut microbiome towards novel bacterial diversity and tailored functional studies.</title>
        <authorList>
            <person name="Wylensek D."/>
            <person name="Hitch T.C.A."/>
            <person name="Clavel T."/>
        </authorList>
    </citation>
    <scope>NUCLEOTIDE SEQUENCE [LARGE SCALE GENOMIC DNA]</scope>
    <source>
        <strain evidence="3 4">WCA-470BD-2E</strain>
    </source>
</reference>
<dbReference type="GO" id="GO:0003677">
    <property type="term" value="F:DNA binding"/>
    <property type="evidence" value="ECO:0007669"/>
    <property type="project" value="UniProtKB-KW"/>
</dbReference>
<keyword evidence="1" id="KW-0238">DNA-binding</keyword>
<evidence type="ECO:0000259" key="2">
    <source>
        <dbReference type="PROSITE" id="PS50943"/>
    </source>
</evidence>
<dbReference type="Gene3D" id="1.10.260.40">
    <property type="entry name" value="lambda repressor-like DNA-binding domains"/>
    <property type="match status" value="1"/>
</dbReference>
<dbReference type="SUPFAM" id="SSF47413">
    <property type="entry name" value="lambda repressor-like DNA-binding domains"/>
    <property type="match status" value="1"/>
</dbReference>
<evidence type="ECO:0000256" key="1">
    <source>
        <dbReference type="ARBA" id="ARBA00023125"/>
    </source>
</evidence>
<dbReference type="Proteomes" id="UP000452141">
    <property type="component" value="Unassembled WGS sequence"/>
</dbReference>
<dbReference type="AlphaFoldDB" id="A0A844FQ28"/>
<gene>
    <name evidence="3" type="ORF">FYJ61_08510</name>
</gene>